<feature type="region of interest" description="Disordered" evidence="1">
    <location>
        <begin position="51"/>
        <end position="72"/>
    </location>
</feature>
<evidence type="ECO:0000313" key="3">
    <source>
        <dbReference type="Proteomes" id="UP000095280"/>
    </source>
</evidence>
<name>A0A1I8IVQ0_9PLAT</name>
<evidence type="ECO:0000259" key="2">
    <source>
        <dbReference type="Pfam" id="PF08926"/>
    </source>
</evidence>
<evidence type="ECO:0000313" key="4">
    <source>
        <dbReference type="WBParaSite" id="maker-uti_cns_0017059-snap-gene-0.2-mRNA-1"/>
    </source>
</evidence>
<dbReference type="AlphaFoldDB" id="A0A1I8IVQ0"/>
<dbReference type="WBParaSite" id="maker-uti_cns_0017059-snap-gene-0.2-mRNA-1">
    <property type="protein sequence ID" value="maker-uti_cns_0017059-snap-gene-0.2-mRNA-1"/>
    <property type="gene ID" value="maker-uti_cns_0017059-snap-gene-0.2"/>
</dbReference>
<evidence type="ECO:0000256" key="1">
    <source>
        <dbReference type="SAM" id="MobiDB-lite"/>
    </source>
</evidence>
<dbReference type="Proteomes" id="UP000095280">
    <property type="component" value="Unplaced"/>
</dbReference>
<dbReference type="Gene3D" id="1.20.1480.20">
    <property type="entry name" value="MAST3 pre-PK domain-like"/>
    <property type="match status" value="1"/>
</dbReference>
<protein>
    <submittedName>
        <fullName evidence="4">Mre11_DNA_bind domain-containing protein</fullName>
    </submittedName>
</protein>
<dbReference type="InterPro" id="IPR023142">
    <property type="entry name" value="MAST_pre-PK_dom_sf"/>
</dbReference>
<dbReference type="GO" id="GO:0000287">
    <property type="term" value="F:magnesium ion binding"/>
    <property type="evidence" value="ECO:0007669"/>
    <property type="project" value="InterPro"/>
</dbReference>
<feature type="domain" description="Microtubule-associated serine/threonine-protein kinase pre-PK" evidence="2">
    <location>
        <begin position="97"/>
        <end position="150"/>
    </location>
</feature>
<organism evidence="3 4">
    <name type="scientific">Macrostomum lignano</name>
    <dbReference type="NCBI Taxonomy" id="282301"/>
    <lineage>
        <taxon>Eukaryota</taxon>
        <taxon>Metazoa</taxon>
        <taxon>Spiralia</taxon>
        <taxon>Lophotrochozoa</taxon>
        <taxon>Platyhelminthes</taxon>
        <taxon>Rhabditophora</taxon>
        <taxon>Macrostomorpha</taxon>
        <taxon>Macrostomida</taxon>
        <taxon>Macrostomidae</taxon>
        <taxon>Macrostomum</taxon>
    </lineage>
</organism>
<sequence>MPKLQKNSVLPRHPPRPQDLLLMNSVYKDRFPNATAQMEERLRSFLASLESAEERGAETPSPDPGAHQECLQRSQDKQLSSAFFFDISQKVELLAKETARLLECLEFDPAEFLQLLEAAEGQVRQVEKLQTDIPRYIISKLGLNKDPLDDLVDIETPAATAAASSAAAAAGAAQSTSSAAASETSSTSLRRPPHPGRRQGGGHLPRALRGGLPGGEANF</sequence>
<dbReference type="InterPro" id="IPR015022">
    <property type="entry name" value="MAST_pre-PK_dom"/>
</dbReference>
<dbReference type="SUPFAM" id="SSF140482">
    <property type="entry name" value="MAST3 pre-PK domain-like"/>
    <property type="match status" value="1"/>
</dbReference>
<reference evidence="4" key="1">
    <citation type="submission" date="2016-11" db="UniProtKB">
        <authorList>
            <consortium name="WormBaseParasite"/>
        </authorList>
    </citation>
    <scope>IDENTIFICATION</scope>
</reference>
<keyword evidence="3" id="KW-1185">Reference proteome</keyword>
<proteinExistence type="predicted"/>
<dbReference type="GO" id="GO:0005524">
    <property type="term" value="F:ATP binding"/>
    <property type="evidence" value="ECO:0007669"/>
    <property type="project" value="InterPro"/>
</dbReference>
<feature type="compositionally biased region" description="Low complexity" evidence="1">
    <location>
        <begin position="172"/>
        <end position="190"/>
    </location>
</feature>
<accession>A0A1I8IVQ0</accession>
<dbReference type="GO" id="GO:0004674">
    <property type="term" value="F:protein serine/threonine kinase activity"/>
    <property type="evidence" value="ECO:0007669"/>
    <property type="project" value="InterPro"/>
</dbReference>
<dbReference type="Pfam" id="PF08926">
    <property type="entry name" value="DUF1908"/>
    <property type="match status" value="1"/>
</dbReference>
<feature type="region of interest" description="Disordered" evidence="1">
    <location>
        <begin position="172"/>
        <end position="219"/>
    </location>
</feature>